<reference evidence="1" key="2">
    <citation type="journal article" date="2015" name="Data Brief">
        <title>Shoot transcriptome of the giant reed, Arundo donax.</title>
        <authorList>
            <person name="Barrero R.A."/>
            <person name="Guerrero F.D."/>
            <person name="Moolhuijzen P."/>
            <person name="Goolsby J.A."/>
            <person name="Tidwell J."/>
            <person name="Bellgard S.E."/>
            <person name="Bellgard M.I."/>
        </authorList>
    </citation>
    <scope>NUCLEOTIDE SEQUENCE</scope>
    <source>
        <tissue evidence="1">Shoot tissue taken approximately 20 cm above the soil surface</tissue>
    </source>
</reference>
<accession>A0A0A9C6S1</accession>
<protein>
    <submittedName>
        <fullName evidence="1">Uncharacterized protein</fullName>
    </submittedName>
</protein>
<dbReference type="EMBL" id="GBRH01225886">
    <property type="protein sequence ID" value="JAD72009.1"/>
    <property type="molecule type" value="Transcribed_RNA"/>
</dbReference>
<organism evidence="1">
    <name type="scientific">Arundo donax</name>
    <name type="common">Giant reed</name>
    <name type="synonym">Donax arundinaceus</name>
    <dbReference type="NCBI Taxonomy" id="35708"/>
    <lineage>
        <taxon>Eukaryota</taxon>
        <taxon>Viridiplantae</taxon>
        <taxon>Streptophyta</taxon>
        <taxon>Embryophyta</taxon>
        <taxon>Tracheophyta</taxon>
        <taxon>Spermatophyta</taxon>
        <taxon>Magnoliopsida</taxon>
        <taxon>Liliopsida</taxon>
        <taxon>Poales</taxon>
        <taxon>Poaceae</taxon>
        <taxon>PACMAD clade</taxon>
        <taxon>Arundinoideae</taxon>
        <taxon>Arundineae</taxon>
        <taxon>Arundo</taxon>
    </lineage>
</organism>
<dbReference type="AlphaFoldDB" id="A0A0A9C6S1"/>
<sequence length="57" mass="6316">MDQMNLDALSDMCCQHNLPSGFNGCGNKSLAANISLRRQSTTFIFNLYGDCFCSITF</sequence>
<evidence type="ECO:0000313" key="1">
    <source>
        <dbReference type="EMBL" id="JAD72009.1"/>
    </source>
</evidence>
<proteinExistence type="predicted"/>
<name>A0A0A9C6S1_ARUDO</name>
<reference evidence="1" key="1">
    <citation type="submission" date="2014-09" db="EMBL/GenBank/DDBJ databases">
        <authorList>
            <person name="Magalhaes I.L.F."/>
            <person name="Oliveira U."/>
            <person name="Santos F.R."/>
            <person name="Vidigal T.H.D.A."/>
            <person name="Brescovit A.D."/>
            <person name="Santos A.J."/>
        </authorList>
    </citation>
    <scope>NUCLEOTIDE SEQUENCE</scope>
    <source>
        <tissue evidence="1">Shoot tissue taken approximately 20 cm above the soil surface</tissue>
    </source>
</reference>